<gene>
    <name evidence="3" type="ORF">SAMN04489712_11212</name>
</gene>
<dbReference type="RefSeq" id="WP_103940483.1">
    <property type="nucleotide sequence ID" value="NZ_FNVO01000012.1"/>
</dbReference>
<sequence>MPSLQLTDTVGDQVVIAVDPHKASWTAVAVDRRLQPLATMRVPAGKAGYRQLRRFARAWPQARWAIEGARGLGAPLTSWLAADGIAVLDVPAELARRVRLLSAGHGRKSDEADALSVGIAAQTATRLHAARTDEAVAALRALIEHREDLVRTRTQTVNRLHALLTKLLDAGLPRKLTADIAAKALRRVRPEDTLGHTLRALAADLVAEIRRLDRRITAIAEQISAAVAASGTTLTELHGIGDLLAAKIGARTAGIDRFRSAAAFASYCGVAPLEASSGDVRRHRLSRAGDRQLNCALHIMAITQIRRPTAGQAYYQRKRAKGKSHKEALRSPKRRLRDVVYRTMIRDTDTSLLTAA</sequence>
<reference evidence="4" key="1">
    <citation type="submission" date="2016-10" db="EMBL/GenBank/DDBJ databases">
        <authorList>
            <person name="Varghese N."/>
            <person name="Submissions S."/>
        </authorList>
    </citation>
    <scope>NUCLEOTIDE SEQUENCE [LARGE SCALE GENOMIC DNA]</scope>
    <source>
        <strain evidence="4">DSM 43163</strain>
    </source>
</reference>
<feature type="domain" description="Transposase IS110-like N-terminal" evidence="1">
    <location>
        <begin position="17"/>
        <end position="166"/>
    </location>
</feature>
<dbReference type="PANTHER" id="PTHR33055">
    <property type="entry name" value="TRANSPOSASE FOR INSERTION SEQUENCE ELEMENT IS1111A"/>
    <property type="match status" value="1"/>
</dbReference>
<dbReference type="OrthoDB" id="4337860at2"/>
<evidence type="ECO:0000259" key="1">
    <source>
        <dbReference type="Pfam" id="PF01548"/>
    </source>
</evidence>
<dbReference type="GO" id="GO:0003677">
    <property type="term" value="F:DNA binding"/>
    <property type="evidence" value="ECO:0007669"/>
    <property type="project" value="InterPro"/>
</dbReference>
<feature type="domain" description="Transposase IS116/IS110/IS902 C-terminal" evidence="2">
    <location>
        <begin position="233"/>
        <end position="316"/>
    </location>
</feature>
<dbReference type="Proteomes" id="UP000236723">
    <property type="component" value="Unassembled WGS sequence"/>
</dbReference>
<dbReference type="Pfam" id="PF01548">
    <property type="entry name" value="DEDD_Tnp_IS110"/>
    <property type="match status" value="1"/>
</dbReference>
<keyword evidence="4" id="KW-1185">Reference proteome</keyword>
<dbReference type="InterPro" id="IPR003346">
    <property type="entry name" value="Transposase_20"/>
</dbReference>
<dbReference type="Pfam" id="PF02371">
    <property type="entry name" value="Transposase_20"/>
    <property type="match status" value="1"/>
</dbReference>
<dbReference type="EMBL" id="FNVO01000012">
    <property type="protein sequence ID" value="SEG77995.1"/>
    <property type="molecule type" value="Genomic_DNA"/>
</dbReference>
<evidence type="ECO:0000259" key="2">
    <source>
        <dbReference type="Pfam" id="PF02371"/>
    </source>
</evidence>
<dbReference type="PANTHER" id="PTHR33055:SF16">
    <property type="entry name" value="TRANSPOSASE FOR INSERTION SEQUENCE ELEMENT IS1547"/>
    <property type="match status" value="1"/>
</dbReference>
<dbReference type="InterPro" id="IPR047650">
    <property type="entry name" value="Transpos_IS110"/>
</dbReference>
<dbReference type="AlphaFoldDB" id="A0A1H6CZL3"/>
<protein>
    <submittedName>
        <fullName evidence="3">Transposase</fullName>
    </submittedName>
</protein>
<dbReference type="NCBIfam" id="NF033542">
    <property type="entry name" value="transpos_IS110"/>
    <property type="match status" value="1"/>
</dbReference>
<organism evidence="3 4">
    <name type="scientific">Thermomonospora echinospora</name>
    <dbReference type="NCBI Taxonomy" id="1992"/>
    <lineage>
        <taxon>Bacteria</taxon>
        <taxon>Bacillati</taxon>
        <taxon>Actinomycetota</taxon>
        <taxon>Actinomycetes</taxon>
        <taxon>Streptosporangiales</taxon>
        <taxon>Thermomonosporaceae</taxon>
        <taxon>Thermomonospora</taxon>
    </lineage>
</organism>
<dbReference type="GO" id="GO:0004803">
    <property type="term" value="F:transposase activity"/>
    <property type="evidence" value="ECO:0007669"/>
    <property type="project" value="InterPro"/>
</dbReference>
<accession>A0A1H6CZL3</accession>
<evidence type="ECO:0000313" key="3">
    <source>
        <dbReference type="EMBL" id="SEG77995.1"/>
    </source>
</evidence>
<dbReference type="GO" id="GO:0006313">
    <property type="term" value="P:DNA transposition"/>
    <property type="evidence" value="ECO:0007669"/>
    <property type="project" value="InterPro"/>
</dbReference>
<evidence type="ECO:0000313" key="4">
    <source>
        <dbReference type="Proteomes" id="UP000236723"/>
    </source>
</evidence>
<name>A0A1H6CZL3_9ACTN</name>
<dbReference type="InterPro" id="IPR002525">
    <property type="entry name" value="Transp_IS110-like_N"/>
</dbReference>
<proteinExistence type="predicted"/>